<name>A0A6A6FSF6_9PEZI</name>
<accession>A0A6A6FSF6</accession>
<dbReference type="Proteomes" id="UP000799539">
    <property type="component" value="Unassembled WGS sequence"/>
</dbReference>
<protein>
    <submittedName>
        <fullName evidence="1">Uncharacterized protein</fullName>
    </submittedName>
</protein>
<evidence type="ECO:0000313" key="1">
    <source>
        <dbReference type="EMBL" id="KAF2216240.1"/>
    </source>
</evidence>
<keyword evidence="2" id="KW-1185">Reference proteome</keyword>
<reference evidence="1" key="1">
    <citation type="journal article" date="2020" name="Stud. Mycol.">
        <title>101 Dothideomycetes genomes: a test case for predicting lifestyles and emergence of pathogens.</title>
        <authorList>
            <person name="Haridas S."/>
            <person name="Albert R."/>
            <person name="Binder M."/>
            <person name="Bloem J."/>
            <person name="Labutti K."/>
            <person name="Salamov A."/>
            <person name="Andreopoulos B."/>
            <person name="Baker S."/>
            <person name="Barry K."/>
            <person name="Bills G."/>
            <person name="Bluhm B."/>
            <person name="Cannon C."/>
            <person name="Castanera R."/>
            <person name="Culley D."/>
            <person name="Daum C."/>
            <person name="Ezra D."/>
            <person name="Gonzalez J."/>
            <person name="Henrissat B."/>
            <person name="Kuo A."/>
            <person name="Liang C."/>
            <person name="Lipzen A."/>
            <person name="Lutzoni F."/>
            <person name="Magnuson J."/>
            <person name="Mondo S."/>
            <person name="Nolan M."/>
            <person name="Ohm R."/>
            <person name="Pangilinan J."/>
            <person name="Park H.-J."/>
            <person name="Ramirez L."/>
            <person name="Alfaro M."/>
            <person name="Sun H."/>
            <person name="Tritt A."/>
            <person name="Yoshinaga Y."/>
            <person name="Zwiers L.-H."/>
            <person name="Turgeon B."/>
            <person name="Goodwin S."/>
            <person name="Spatafora J."/>
            <person name="Crous P."/>
            <person name="Grigoriev I."/>
        </authorList>
    </citation>
    <scope>NUCLEOTIDE SEQUENCE</scope>
    <source>
        <strain evidence="1">SCOH1-5</strain>
    </source>
</reference>
<dbReference type="EMBL" id="ML992664">
    <property type="protein sequence ID" value="KAF2216240.1"/>
    <property type="molecule type" value="Genomic_DNA"/>
</dbReference>
<evidence type="ECO:0000313" key="2">
    <source>
        <dbReference type="Proteomes" id="UP000799539"/>
    </source>
</evidence>
<proteinExistence type="predicted"/>
<organism evidence="1 2">
    <name type="scientific">Cercospora zeae-maydis SCOH1-5</name>
    <dbReference type="NCBI Taxonomy" id="717836"/>
    <lineage>
        <taxon>Eukaryota</taxon>
        <taxon>Fungi</taxon>
        <taxon>Dikarya</taxon>
        <taxon>Ascomycota</taxon>
        <taxon>Pezizomycotina</taxon>
        <taxon>Dothideomycetes</taxon>
        <taxon>Dothideomycetidae</taxon>
        <taxon>Mycosphaerellales</taxon>
        <taxon>Mycosphaerellaceae</taxon>
        <taxon>Cercospora</taxon>
    </lineage>
</organism>
<dbReference type="OrthoDB" id="10512607at2759"/>
<sequence>MKPETISPPPSPPLGANRLEYMMDLARKKVQTQQKQMKNKPRQDCIVGIISIVGQRAADDAKLEIDVERCITRTLDMIDAAQEALERQAEKNDGVKGTAIDKRVFVKDLLALWEAKKRYALEGRWTVGEVIDAPSSYNEFLFKYSSTLAINSNFTIFPVEFNGHESNPNPCNVTTPSNA</sequence>
<dbReference type="AlphaFoldDB" id="A0A6A6FSF6"/>
<gene>
    <name evidence="1" type="ORF">CERZMDRAFT_81383</name>
</gene>